<proteinExistence type="predicted"/>
<dbReference type="Proteomes" id="UP000183605">
    <property type="component" value="Unassembled WGS sequence"/>
</dbReference>
<organism evidence="1 2">
    <name type="scientific">Candidatus Beckwithbacteria bacterium CG2_30_44_31</name>
    <dbReference type="NCBI Taxonomy" id="1805035"/>
    <lineage>
        <taxon>Bacteria</taxon>
        <taxon>Candidatus Beckwithiibacteriota</taxon>
    </lineage>
</organism>
<sequence length="538" mass="60999">MRRIIFLGLLLLWLMQVKPVRAIVDPLAVPNNRFGIHVLEPEDLLPAANLVNTQGGDWGYVTLVLRLNDLNQAKWQTMFDEMRRRRLIPIVRLATIPENSHWVKPKLEDTDRTVEFLNSLNWVIQNRYVILFNEPNHAKEWGNELKPHEYAAIVQEFHGKFKAASADFFLLPAGLDTAAPNSKDTIAAAEYWRQMYLADPGIFQLFDGWNSHSYPNPGFSGPVIGTGLGSLQSYLAEINYLGRFGLPGNLPVFITETGWINTAGDLAEFFARAFTRIWVQPNLVAVTPFILNYPDAPFSQFSWQIPHSQEFYPHYYRVVSLAKISGRPEQIHAGQLIKADIPQSLVDSSHYQFKLQFKNTGQSIWNPADFSLALTGNFPPDLIKVSSLSATEPGQTAEFTLDFITPAIHNRYQLGFQLKFKSKPFGEEFKSEVNIVPPPTLIAKVKLLFKKSVSAADFKLLVYDTDNQLQTKLPLAVASGQSQPIPLYNLIPNQIYRFVILKPLYLPRQLIAQLNPDQTTVKFKTMLPSFADLINLIF</sequence>
<dbReference type="InterPro" id="IPR013783">
    <property type="entry name" value="Ig-like_fold"/>
</dbReference>
<name>A0A1J5BAK4_9BACT</name>
<comment type="caution">
    <text evidence="1">The sequence shown here is derived from an EMBL/GenBank/DDBJ whole genome shotgun (WGS) entry which is preliminary data.</text>
</comment>
<evidence type="ECO:0008006" key="3">
    <source>
        <dbReference type="Google" id="ProtNLM"/>
    </source>
</evidence>
<dbReference type="AlphaFoldDB" id="A0A1J5BAK4"/>
<dbReference type="InterPro" id="IPR017853">
    <property type="entry name" value="GH"/>
</dbReference>
<evidence type="ECO:0000313" key="1">
    <source>
        <dbReference type="EMBL" id="OIP04375.1"/>
    </source>
</evidence>
<accession>A0A1J5BAK4</accession>
<dbReference type="Gene3D" id="2.60.40.10">
    <property type="entry name" value="Immunoglobulins"/>
    <property type="match status" value="1"/>
</dbReference>
<dbReference type="EMBL" id="MNXQ01000005">
    <property type="protein sequence ID" value="OIP04375.1"/>
    <property type="molecule type" value="Genomic_DNA"/>
</dbReference>
<reference evidence="1 2" key="1">
    <citation type="journal article" date="2016" name="Environ. Microbiol.">
        <title>Genomic resolution of a cold subsurface aquifer community provides metabolic insights for novel microbes adapted to high CO concentrations.</title>
        <authorList>
            <person name="Probst A.J."/>
            <person name="Castelle C.J."/>
            <person name="Singh A."/>
            <person name="Brown C.T."/>
            <person name="Anantharaman K."/>
            <person name="Sharon I."/>
            <person name="Hug L.A."/>
            <person name="Burstein D."/>
            <person name="Emerson J.B."/>
            <person name="Thomas B.C."/>
            <person name="Banfield J.F."/>
        </authorList>
    </citation>
    <scope>NUCLEOTIDE SEQUENCE [LARGE SCALE GENOMIC DNA]</scope>
    <source>
        <strain evidence="1">CG2_30_44_31</strain>
    </source>
</reference>
<dbReference type="Gene3D" id="3.20.20.80">
    <property type="entry name" value="Glycosidases"/>
    <property type="match status" value="1"/>
</dbReference>
<dbReference type="SUPFAM" id="SSF51445">
    <property type="entry name" value="(Trans)glycosidases"/>
    <property type="match status" value="1"/>
</dbReference>
<protein>
    <recommendedName>
        <fullName evidence="3">Glycoside hydrolase family 5 domain-containing protein</fullName>
    </recommendedName>
</protein>
<gene>
    <name evidence="1" type="ORF">AUK18_00205</name>
</gene>
<evidence type="ECO:0000313" key="2">
    <source>
        <dbReference type="Proteomes" id="UP000183605"/>
    </source>
</evidence>